<organism evidence="3 4">
    <name type="scientific">Candidatus Pseudobacter hemicellulosilyticus</name>
    <dbReference type="NCBI Taxonomy" id="3121375"/>
    <lineage>
        <taxon>Bacteria</taxon>
        <taxon>Pseudomonadati</taxon>
        <taxon>Bacteroidota</taxon>
        <taxon>Chitinophagia</taxon>
        <taxon>Chitinophagales</taxon>
        <taxon>Chitinophagaceae</taxon>
        <taxon>Pseudobacter</taxon>
    </lineage>
</organism>
<evidence type="ECO:0000259" key="2">
    <source>
        <dbReference type="PROSITE" id="PS50110"/>
    </source>
</evidence>
<dbReference type="SUPFAM" id="SSF52172">
    <property type="entry name" value="CheY-like"/>
    <property type="match status" value="1"/>
</dbReference>
<evidence type="ECO:0000313" key="4">
    <source>
        <dbReference type="Proteomes" id="UP001220610"/>
    </source>
</evidence>
<dbReference type="PANTHER" id="PTHR44520:SF2">
    <property type="entry name" value="RESPONSE REGULATOR RCP1"/>
    <property type="match status" value="1"/>
</dbReference>
<dbReference type="Gene3D" id="3.40.50.2300">
    <property type="match status" value="1"/>
</dbReference>
<evidence type="ECO:0000313" key="3">
    <source>
        <dbReference type="EMBL" id="WEK34348.1"/>
    </source>
</evidence>
<feature type="modified residue" description="4-aspartylphosphate" evidence="1">
    <location>
        <position position="63"/>
    </location>
</feature>
<dbReference type="AlphaFoldDB" id="A0AAJ5WRG3"/>
<dbReference type="InterPro" id="IPR001789">
    <property type="entry name" value="Sig_transdc_resp-reg_receiver"/>
</dbReference>
<name>A0AAJ5WRG3_9BACT</name>
<accession>A0AAJ5WRG3</accession>
<dbReference type="EMBL" id="CP119311">
    <property type="protein sequence ID" value="WEK34348.1"/>
    <property type="molecule type" value="Genomic_DNA"/>
</dbReference>
<dbReference type="Proteomes" id="UP001220610">
    <property type="component" value="Chromosome"/>
</dbReference>
<dbReference type="GO" id="GO:0000160">
    <property type="term" value="P:phosphorelay signal transduction system"/>
    <property type="evidence" value="ECO:0007669"/>
    <property type="project" value="InterPro"/>
</dbReference>
<dbReference type="Pfam" id="PF00072">
    <property type="entry name" value="Response_reg"/>
    <property type="match status" value="1"/>
</dbReference>
<dbReference type="SMART" id="SM00448">
    <property type="entry name" value="REC"/>
    <property type="match status" value="1"/>
</dbReference>
<reference evidence="3" key="1">
    <citation type="submission" date="2023-03" db="EMBL/GenBank/DDBJ databases">
        <title>Andean soil-derived lignocellulolytic bacterial consortium as a source of novel taxa and putative plastic-active enzymes.</title>
        <authorList>
            <person name="Diaz-Garcia L."/>
            <person name="Chuvochina M."/>
            <person name="Feuerriegel G."/>
            <person name="Bunk B."/>
            <person name="Sproer C."/>
            <person name="Streit W.R."/>
            <person name="Rodriguez L.M."/>
            <person name="Overmann J."/>
            <person name="Jimenez D.J."/>
        </authorList>
    </citation>
    <scope>NUCLEOTIDE SEQUENCE</scope>
    <source>
        <strain evidence="3">MAG 7</strain>
    </source>
</reference>
<dbReference type="PANTHER" id="PTHR44520">
    <property type="entry name" value="RESPONSE REGULATOR RCP1-RELATED"/>
    <property type="match status" value="1"/>
</dbReference>
<keyword evidence="1" id="KW-0597">Phosphoprotein</keyword>
<proteinExistence type="predicted"/>
<dbReference type="InterPro" id="IPR011006">
    <property type="entry name" value="CheY-like_superfamily"/>
</dbReference>
<dbReference type="PROSITE" id="PS50110">
    <property type="entry name" value="RESPONSE_REGULATORY"/>
    <property type="match status" value="1"/>
</dbReference>
<gene>
    <name evidence="3" type="ORF">P0Y53_17825</name>
</gene>
<feature type="domain" description="Response regulatory" evidence="2">
    <location>
        <begin position="9"/>
        <end position="130"/>
    </location>
</feature>
<sequence>MSKRMPSLHLLLADDDKDDCDLFKEALEDLEILSDFSSVSDGEQLMTYLTAESQQTPYLLFVDLNMPRKNGIECLTEIKGNDKLKHLPVIIISTSFDPVIIRSLYNSGAQHYIRKPNNFALLKKLIHTAINTFLQTNPGRTSYDNFVLQP</sequence>
<protein>
    <submittedName>
        <fullName evidence="3">Response regulator</fullName>
    </submittedName>
</protein>
<evidence type="ECO:0000256" key="1">
    <source>
        <dbReference type="PROSITE-ProRule" id="PRU00169"/>
    </source>
</evidence>
<dbReference type="InterPro" id="IPR052893">
    <property type="entry name" value="TCS_response_regulator"/>
</dbReference>